<dbReference type="Gene3D" id="2.170.130.10">
    <property type="entry name" value="TonB-dependent receptor, plug domain"/>
    <property type="match status" value="1"/>
</dbReference>
<dbReference type="SUPFAM" id="SSF56935">
    <property type="entry name" value="Porins"/>
    <property type="match status" value="1"/>
</dbReference>
<dbReference type="InterPro" id="IPR037066">
    <property type="entry name" value="Plug_dom_sf"/>
</dbReference>
<dbReference type="Pfam" id="PF07715">
    <property type="entry name" value="Plug"/>
    <property type="match status" value="1"/>
</dbReference>
<evidence type="ECO:0000313" key="6">
    <source>
        <dbReference type="Proteomes" id="UP000634668"/>
    </source>
</evidence>
<keyword evidence="1 3" id="KW-0732">Signal</keyword>
<keyword evidence="2" id="KW-0812">Transmembrane</keyword>
<reference evidence="5" key="1">
    <citation type="journal article" date="2014" name="Int. J. Syst. Evol. Microbiol.">
        <title>Complete genome sequence of Corynebacterium casei LMG S-19264T (=DSM 44701T), isolated from a smear-ripened cheese.</title>
        <authorList>
            <consortium name="US DOE Joint Genome Institute (JGI-PGF)"/>
            <person name="Walter F."/>
            <person name="Albersmeier A."/>
            <person name="Kalinowski J."/>
            <person name="Ruckert C."/>
        </authorList>
    </citation>
    <scope>NUCLEOTIDE SEQUENCE</scope>
    <source>
        <strain evidence="5">KCTC 12113</strain>
    </source>
</reference>
<evidence type="ECO:0000256" key="1">
    <source>
        <dbReference type="ARBA" id="ARBA00022729"/>
    </source>
</evidence>
<feature type="signal peptide" evidence="3">
    <location>
        <begin position="1"/>
        <end position="22"/>
    </location>
</feature>
<dbReference type="Gene3D" id="2.60.40.1120">
    <property type="entry name" value="Carboxypeptidase-like, regulatory domain"/>
    <property type="match status" value="1"/>
</dbReference>
<comment type="caution">
    <text evidence="5">The sequence shown here is derived from an EMBL/GenBank/DDBJ whole genome shotgun (WGS) entry which is preliminary data.</text>
</comment>
<dbReference type="InterPro" id="IPR008969">
    <property type="entry name" value="CarboxyPept-like_regulatory"/>
</dbReference>
<accession>A0A918MJ16</accession>
<comment type="subcellular location">
    <subcellularLocation>
        <location evidence="2">Cell outer membrane</location>
        <topology evidence="2">Multi-pass membrane protein</topology>
    </subcellularLocation>
</comment>
<dbReference type="InterPro" id="IPR023997">
    <property type="entry name" value="TonB-dep_OMP_SusC/RagA_CS"/>
</dbReference>
<dbReference type="Proteomes" id="UP000634668">
    <property type="component" value="Unassembled WGS sequence"/>
</dbReference>
<dbReference type="InterPro" id="IPR012910">
    <property type="entry name" value="Plug_dom"/>
</dbReference>
<dbReference type="GO" id="GO:0044718">
    <property type="term" value="P:siderophore transmembrane transport"/>
    <property type="evidence" value="ECO:0007669"/>
    <property type="project" value="TreeGrafter"/>
</dbReference>
<dbReference type="RefSeq" id="WP_229797166.1">
    <property type="nucleotide sequence ID" value="NZ_BMWP01000008.1"/>
</dbReference>
<dbReference type="PROSITE" id="PS52016">
    <property type="entry name" value="TONB_DEPENDENT_REC_3"/>
    <property type="match status" value="1"/>
</dbReference>
<gene>
    <name evidence="5" type="ORF">GCM10007383_15080</name>
</gene>
<keyword evidence="2" id="KW-0813">Transport</keyword>
<feature type="domain" description="TonB-dependent receptor plug" evidence="4">
    <location>
        <begin position="116"/>
        <end position="226"/>
    </location>
</feature>
<dbReference type="InterPro" id="IPR039426">
    <property type="entry name" value="TonB-dep_rcpt-like"/>
</dbReference>
<dbReference type="PANTHER" id="PTHR30069">
    <property type="entry name" value="TONB-DEPENDENT OUTER MEMBRANE RECEPTOR"/>
    <property type="match status" value="1"/>
</dbReference>
<feature type="chain" id="PRO_5037755367" description="TonB-dependent receptor plug domain-containing protein" evidence="3">
    <location>
        <begin position="23"/>
        <end position="326"/>
    </location>
</feature>
<reference evidence="5" key="2">
    <citation type="submission" date="2020-09" db="EMBL/GenBank/DDBJ databases">
        <authorList>
            <person name="Sun Q."/>
            <person name="Kim S."/>
        </authorList>
    </citation>
    <scope>NUCLEOTIDE SEQUENCE</scope>
    <source>
        <strain evidence="5">KCTC 12113</strain>
    </source>
</reference>
<keyword evidence="2" id="KW-0998">Cell outer membrane</keyword>
<evidence type="ECO:0000313" key="5">
    <source>
        <dbReference type="EMBL" id="GGW30846.1"/>
    </source>
</evidence>
<dbReference type="GO" id="GO:0009279">
    <property type="term" value="C:cell outer membrane"/>
    <property type="evidence" value="ECO:0007669"/>
    <property type="project" value="UniProtKB-SubCell"/>
</dbReference>
<dbReference type="PANTHER" id="PTHR30069:SF29">
    <property type="entry name" value="HEMOGLOBIN AND HEMOGLOBIN-HAPTOGLOBIN-BINDING PROTEIN 1-RELATED"/>
    <property type="match status" value="1"/>
</dbReference>
<name>A0A918MJ16_9FLAO</name>
<evidence type="ECO:0000256" key="2">
    <source>
        <dbReference type="PROSITE-ProRule" id="PRU01360"/>
    </source>
</evidence>
<comment type="similarity">
    <text evidence="2">Belongs to the TonB-dependent receptor family.</text>
</comment>
<evidence type="ECO:0000256" key="3">
    <source>
        <dbReference type="SAM" id="SignalP"/>
    </source>
</evidence>
<dbReference type="SUPFAM" id="SSF49464">
    <property type="entry name" value="Carboxypeptidase regulatory domain-like"/>
    <property type="match status" value="1"/>
</dbReference>
<dbReference type="Pfam" id="PF13715">
    <property type="entry name" value="CarbopepD_reg_2"/>
    <property type="match status" value="1"/>
</dbReference>
<evidence type="ECO:0000259" key="4">
    <source>
        <dbReference type="Pfam" id="PF07715"/>
    </source>
</evidence>
<dbReference type="GO" id="GO:0015344">
    <property type="term" value="F:siderophore uptake transmembrane transporter activity"/>
    <property type="evidence" value="ECO:0007669"/>
    <property type="project" value="TreeGrafter"/>
</dbReference>
<dbReference type="EMBL" id="BMWP01000008">
    <property type="protein sequence ID" value="GGW30846.1"/>
    <property type="molecule type" value="Genomic_DNA"/>
</dbReference>
<proteinExistence type="inferred from homology"/>
<sequence length="326" mass="34822">MEKRFQKSFLFLALLCSIQVWGQTKTVTGEIYDPEGVPIPGAGIYVKNTSNGTISDFDGKFSLQVPESGNTVLVFSSLGFLQQEITVGNKTNFTITLQTNVEGLDEVVVVGYGSQKKRNVTGAVTGVDTEVLTSRPITDVARGLQGATPGLTITSPSGQIGENPTIKLRGSVGTLGTGGGAQPLILVDNVEIPSLQSINPEDIEEISVLKDAASTSIYGSRGAWGVILITTKKGRKNRAPSVNYSNNFSWATPTVTPKVAPAADGAEMAFAAVNRRIPSLKSFGVVGMRIDQLAIEKMRDWEAQYGGQDLGMEMVEGRDYEIRDGN</sequence>
<keyword evidence="6" id="KW-1185">Reference proteome</keyword>
<keyword evidence="2" id="KW-1134">Transmembrane beta strand</keyword>
<organism evidence="5 6">
    <name type="scientific">Arenibacter certesii</name>
    <dbReference type="NCBI Taxonomy" id="228955"/>
    <lineage>
        <taxon>Bacteria</taxon>
        <taxon>Pseudomonadati</taxon>
        <taxon>Bacteroidota</taxon>
        <taxon>Flavobacteriia</taxon>
        <taxon>Flavobacteriales</taxon>
        <taxon>Flavobacteriaceae</taxon>
        <taxon>Arenibacter</taxon>
    </lineage>
</organism>
<protein>
    <recommendedName>
        <fullName evidence="4">TonB-dependent receptor plug domain-containing protein</fullName>
    </recommendedName>
</protein>
<dbReference type="NCBIfam" id="TIGR04057">
    <property type="entry name" value="SusC_RagA_signa"/>
    <property type="match status" value="1"/>
</dbReference>
<keyword evidence="2" id="KW-0472">Membrane</keyword>
<dbReference type="AlphaFoldDB" id="A0A918MJ16"/>